<feature type="region of interest" description="Disordered" evidence="1">
    <location>
        <begin position="28"/>
        <end position="50"/>
    </location>
</feature>
<dbReference type="Proteomes" id="UP000230233">
    <property type="component" value="Chromosome X"/>
</dbReference>
<dbReference type="EMBL" id="PDUG01000006">
    <property type="protein sequence ID" value="PIC18304.1"/>
    <property type="molecule type" value="Genomic_DNA"/>
</dbReference>
<organism evidence="3 4">
    <name type="scientific">Caenorhabditis nigoni</name>
    <dbReference type="NCBI Taxonomy" id="1611254"/>
    <lineage>
        <taxon>Eukaryota</taxon>
        <taxon>Metazoa</taxon>
        <taxon>Ecdysozoa</taxon>
        <taxon>Nematoda</taxon>
        <taxon>Chromadorea</taxon>
        <taxon>Rhabditida</taxon>
        <taxon>Rhabditina</taxon>
        <taxon>Rhabditomorpha</taxon>
        <taxon>Rhabditoidea</taxon>
        <taxon>Rhabditidae</taxon>
        <taxon>Peloderinae</taxon>
        <taxon>Caenorhabditis</taxon>
    </lineage>
</organism>
<name>A0A2G5ST47_9PELO</name>
<dbReference type="PANTHER" id="PTHR12904:SF28">
    <property type="entry name" value="ATP SYNTHASE SUBUNIT ALPHA-RELATED"/>
    <property type="match status" value="1"/>
</dbReference>
<evidence type="ECO:0008006" key="5">
    <source>
        <dbReference type="Google" id="ProtNLM"/>
    </source>
</evidence>
<dbReference type="GO" id="GO:0031462">
    <property type="term" value="C:Cul2-RING ubiquitin ligase complex"/>
    <property type="evidence" value="ECO:0007669"/>
    <property type="project" value="TreeGrafter"/>
</dbReference>
<proteinExistence type="predicted"/>
<comment type="caution">
    <text evidence="3">The sequence shown here is derived from an EMBL/GenBank/DDBJ whole genome shotgun (WGS) entry which is preliminary data.</text>
</comment>
<protein>
    <recommendedName>
        <fullName evidence="5">DUF38 domain-containing protein</fullName>
    </recommendedName>
</protein>
<dbReference type="OrthoDB" id="433501at2759"/>
<accession>A0A2G5ST47</accession>
<dbReference type="InterPro" id="IPR051341">
    <property type="entry name" value="Zyg-11_UBL_adapter"/>
</dbReference>
<reference evidence="4" key="1">
    <citation type="submission" date="2017-10" db="EMBL/GenBank/DDBJ databases">
        <title>Rapid genome shrinkage in a self-fertile nematode reveals novel sperm competition proteins.</title>
        <authorList>
            <person name="Yin D."/>
            <person name="Schwarz E.M."/>
            <person name="Thomas C.G."/>
            <person name="Felde R.L."/>
            <person name="Korf I.F."/>
            <person name="Cutter A.D."/>
            <person name="Schartner C.M."/>
            <person name="Ralston E.J."/>
            <person name="Meyer B.J."/>
            <person name="Haag E.S."/>
        </authorList>
    </citation>
    <scope>NUCLEOTIDE SEQUENCE [LARGE SCALE GENOMIC DNA]</scope>
    <source>
        <strain evidence="4">JU1422</strain>
    </source>
</reference>
<keyword evidence="2" id="KW-0732">Signal</keyword>
<dbReference type="AlphaFoldDB" id="A0A2G5ST47"/>
<evidence type="ECO:0000256" key="1">
    <source>
        <dbReference type="SAM" id="MobiDB-lite"/>
    </source>
</evidence>
<dbReference type="Gene3D" id="3.80.10.10">
    <property type="entry name" value="Ribonuclease Inhibitor"/>
    <property type="match status" value="1"/>
</dbReference>
<feature type="signal peptide" evidence="2">
    <location>
        <begin position="1"/>
        <end position="20"/>
    </location>
</feature>
<keyword evidence="4" id="KW-1185">Reference proteome</keyword>
<feature type="compositionally biased region" description="Basic and acidic residues" evidence="1">
    <location>
        <begin position="40"/>
        <end position="50"/>
    </location>
</feature>
<dbReference type="SUPFAM" id="SSF52047">
    <property type="entry name" value="RNI-like"/>
    <property type="match status" value="1"/>
</dbReference>
<gene>
    <name evidence="3" type="primary">Cnig_chr_X.g24245</name>
    <name evidence="3" type="ORF">B9Z55_024245</name>
</gene>
<evidence type="ECO:0000313" key="3">
    <source>
        <dbReference type="EMBL" id="PIC18304.1"/>
    </source>
</evidence>
<feature type="chain" id="PRO_5013922566" description="DUF38 domain-containing protein" evidence="2">
    <location>
        <begin position="21"/>
        <end position="714"/>
    </location>
</feature>
<sequence length="714" mass="83664">MVLVFLSYIILIRMWRLKLPPPISKRLEHVPKRKKRNNKRPSDDTDSLEKSQRFAKLYSVDEMSRITLSPPDTENVNLSKIQLNLAERHNDLLQFLSTQKNIESLVLNVHMTYPRYFNIIEFLNRSLNAESRTNLKSLLLGGDAGSFFLGWEQQIIPIFPALISIDFGHQRIPTETLIRISVSHQNVESLKMIIWGFPSGVLEKFKNITTLHLIDTTFTSKEQISELFQLKKLQSLSLAGKIHRKIKSVRLFVECGDTLPDLKYLDASCNDITEDIVQKLADSHPNLKHLCVLDTPLMNTVSIQTSSTVFKLLSVGDLKTCIHSLKYAEQSGYDWNEIKVITAMKELFQSLPIEKQLDDIENCSKTLVDLLYRCAQSIRRYSQMTQNILDCFLIICSDARIDNIALADRIHLLETLLSLPQGFRYFSQGFRYFSTGFRYFSQAFICSRLIHTIPETVKENRLAKALRELGKKRMYWTPAVDVQIELSIFYLKHTKNQFTEFKDFRNLLDLTQTWTKWTENINHPKTKLADFIEIIYKIDQRCLKKSLSLAMSYCEVLILFVEDNPRDSHITEVLFVALEEFARQSGYIYAYHLFGGSWTNMFILSLRRENYMVTDLLLFLYNMWIFLDADFERTSYNTVSCADLIEMQQVFAESISKFLNFCRQDPHQDEQLIPLFFTPNLCKFAHPSYYLFSEFMFHLYNEHHYHRKPLYQFL</sequence>
<dbReference type="InterPro" id="IPR032675">
    <property type="entry name" value="LRR_dom_sf"/>
</dbReference>
<evidence type="ECO:0000313" key="4">
    <source>
        <dbReference type="Proteomes" id="UP000230233"/>
    </source>
</evidence>
<dbReference type="PANTHER" id="PTHR12904">
    <property type="match status" value="1"/>
</dbReference>
<evidence type="ECO:0000256" key="2">
    <source>
        <dbReference type="SAM" id="SignalP"/>
    </source>
</evidence>